<dbReference type="Gene3D" id="2.40.128.130">
    <property type="entry name" value="Autotransporter beta-domain"/>
    <property type="match status" value="1"/>
</dbReference>
<dbReference type="InterPro" id="IPR006315">
    <property type="entry name" value="OM_autotransptr_brl_dom"/>
</dbReference>
<dbReference type="InterPro" id="IPR005546">
    <property type="entry name" value="Autotransporte_beta"/>
</dbReference>
<proteinExistence type="predicted"/>
<feature type="domain" description="Autotransporter" evidence="1">
    <location>
        <begin position="4"/>
        <end position="58"/>
    </location>
</feature>
<protein>
    <submittedName>
        <fullName evidence="2">Outer membrane autotransporter</fullName>
    </submittedName>
</protein>
<dbReference type="NCBIfam" id="TIGR01414">
    <property type="entry name" value="autotrans_barl"/>
    <property type="match status" value="1"/>
</dbReference>
<dbReference type="InterPro" id="IPR036709">
    <property type="entry name" value="Autotransporte_beta_dom_sf"/>
</dbReference>
<dbReference type="Pfam" id="PF03797">
    <property type="entry name" value="Autotransporter"/>
    <property type="match status" value="1"/>
</dbReference>
<reference evidence="2 3" key="1">
    <citation type="submission" date="2018-06" db="EMBL/GenBank/DDBJ databases">
        <authorList>
            <consortium name="Pathogen Informatics"/>
            <person name="Doyle S."/>
        </authorList>
    </citation>
    <scope>NUCLEOTIDE SEQUENCE [LARGE SCALE GENOMIC DNA]</scope>
    <source>
        <strain evidence="2 3">NCTC8622</strain>
    </source>
</reference>
<dbReference type="EMBL" id="UGCP01000002">
    <property type="protein sequence ID" value="STI84966.1"/>
    <property type="molecule type" value="Genomic_DNA"/>
</dbReference>
<organism evidence="2 3">
    <name type="scientific">Escherichia coli</name>
    <dbReference type="NCBI Taxonomy" id="562"/>
    <lineage>
        <taxon>Bacteria</taxon>
        <taxon>Pseudomonadati</taxon>
        <taxon>Pseudomonadota</taxon>
        <taxon>Gammaproteobacteria</taxon>
        <taxon>Enterobacterales</taxon>
        <taxon>Enterobacteriaceae</taxon>
        <taxon>Escherichia</taxon>
    </lineage>
</organism>
<dbReference type="SUPFAM" id="SSF103515">
    <property type="entry name" value="Autotransporter"/>
    <property type="match status" value="1"/>
</dbReference>
<evidence type="ECO:0000259" key="1">
    <source>
        <dbReference type="Pfam" id="PF03797"/>
    </source>
</evidence>
<sequence>MSNGATAFGDYNSNGAGAHVESGFRWVDGLWSVRPYLAFTGFTTDGQDYTLSNGMRADVEIPGYYALKRERR</sequence>
<evidence type="ECO:0000313" key="2">
    <source>
        <dbReference type="EMBL" id="STI84966.1"/>
    </source>
</evidence>
<dbReference type="Proteomes" id="UP000254079">
    <property type="component" value="Unassembled WGS sequence"/>
</dbReference>
<dbReference type="AlphaFoldDB" id="A0A376U663"/>
<accession>A0A376U663</accession>
<dbReference type="GO" id="GO:0019867">
    <property type="term" value="C:outer membrane"/>
    <property type="evidence" value="ECO:0007669"/>
    <property type="project" value="InterPro"/>
</dbReference>
<name>A0A376U663_ECOLX</name>
<gene>
    <name evidence="2" type="ORF">NCTC8622_04040</name>
</gene>
<evidence type="ECO:0000313" key="3">
    <source>
        <dbReference type="Proteomes" id="UP000254079"/>
    </source>
</evidence>